<gene>
    <name evidence="1" type="ORF">GCM10007932_04770</name>
</gene>
<protein>
    <submittedName>
        <fullName evidence="1">Uncharacterized protein</fullName>
    </submittedName>
</protein>
<keyword evidence="2" id="KW-1185">Reference proteome</keyword>
<sequence>MIDFLITENGLLINLHCVLWSDYKEKFENFHNQDSTPEFYIAIENERIPLEEYVTKMIGETHTRCKVMMGDNFINNYMSEDLDFWQEEEARLGNQKPLVDLILKGGCEPLDSNYHVDSHKYYCNAIYPILINFESVSERSRAVTENRYVNWIVRKLLGNIRIEYRNAPSNVDSYVVGMASNDLTVDQIEGLGPFAATLKNLIHKKTNQVHRPLHYLVARKGDEFVMPYVSLMTFQKVMLSENIDVVMNSFLKYLRSFFYLSDMINVIGYRLHVVKGSMAELQNGYTEGEISSKIGTTQNLPDLSYEYLIRPNRQVDPNDLSIPTSNVLISDPNVGRFGIIRTCYDDNKVPIWKTLHYPTTRNGYIELTALTRKIDSLIGEGNTKFTLRHLDLLDAPPEALTALITNAD</sequence>
<organism evidence="1 2">
    <name type="scientific">Vibrio penaeicida</name>
    <dbReference type="NCBI Taxonomy" id="104609"/>
    <lineage>
        <taxon>Bacteria</taxon>
        <taxon>Pseudomonadati</taxon>
        <taxon>Pseudomonadota</taxon>
        <taxon>Gammaproteobacteria</taxon>
        <taxon>Vibrionales</taxon>
        <taxon>Vibrionaceae</taxon>
        <taxon>Vibrio</taxon>
    </lineage>
</organism>
<dbReference type="RefSeq" id="WP_126606168.1">
    <property type="nucleotide sequence ID" value="NZ_AP025146.1"/>
</dbReference>
<dbReference type="EMBL" id="BSNX01000003">
    <property type="protein sequence ID" value="GLQ71117.1"/>
    <property type="molecule type" value="Genomic_DNA"/>
</dbReference>
<name>A0AAV5NM82_9VIBR</name>
<dbReference type="AlphaFoldDB" id="A0AAV5NM82"/>
<comment type="caution">
    <text evidence="1">The sequence shown here is derived from an EMBL/GenBank/DDBJ whole genome shotgun (WGS) entry which is preliminary data.</text>
</comment>
<proteinExistence type="predicted"/>
<reference evidence="2" key="1">
    <citation type="journal article" date="2019" name="Int. J. Syst. Evol. Microbiol.">
        <title>The Global Catalogue of Microorganisms (GCM) 10K type strain sequencing project: providing services to taxonomists for standard genome sequencing and annotation.</title>
        <authorList>
            <consortium name="The Broad Institute Genomics Platform"/>
            <consortium name="The Broad Institute Genome Sequencing Center for Infectious Disease"/>
            <person name="Wu L."/>
            <person name="Ma J."/>
        </authorList>
    </citation>
    <scope>NUCLEOTIDE SEQUENCE [LARGE SCALE GENOMIC DNA]</scope>
    <source>
        <strain evidence="2">NBRC 15640</strain>
    </source>
</reference>
<evidence type="ECO:0000313" key="2">
    <source>
        <dbReference type="Proteomes" id="UP001156690"/>
    </source>
</evidence>
<accession>A0AAV5NM82</accession>
<dbReference type="Proteomes" id="UP001156690">
    <property type="component" value="Unassembled WGS sequence"/>
</dbReference>
<evidence type="ECO:0000313" key="1">
    <source>
        <dbReference type="EMBL" id="GLQ71117.1"/>
    </source>
</evidence>